<dbReference type="PROSITE" id="PS51186">
    <property type="entry name" value="GNAT"/>
    <property type="match status" value="1"/>
</dbReference>
<dbReference type="RefSeq" id="WP_197731937.1">
    <property type="nucleotide sequence ID" value="NZ_CP139089.1"/>
</dbReference>
<dbReference type="EMBL" id="LR536450">
    <property type="protein sequence ID" value="VFU07069.1"/>
    <property type="molecule type" value="Genomic_DNA"/>
</dbReference>
<dbReference type="PANTHER" id="PTHR42791:SF1">
    <property type="entry name" value="N-ACETYLTRANSFERASE DOMAIN-CONTAINING PROTEIN"/>
    <property type="match status" value="1"/>
</dbReference>
<organism evidence="2 3">
    <name type="scientific">Methylocella tundrae</name>
    <dbReference type="NCBI Taxonomy" id="227605"/>
    <lineage>
        <taxon>Bacteria</taxon>
        <taxon>Pseudomonadati</taxon>
        <taxon>Pseudomonadota</taxon>
        <taxon>Alphaproteobacteria</taxon>
        <taxon>Hyphomicrobiales</taxon>
        <taxon>Beijerinckiaceae</taxon>
        <taxon>Methylocella</taxon>
    </lineage>
</organism>
<dbReference type="SUPFAM" id="SSF55729">
    <property type="entry name" value="Acyl-CoA N-acyltransferases (Nat)"/>
    <property type="match status" value="1"/>
</dbReference>
<evidence type="ECO:0000313" key="3">
    <source>
        <dbReference type="Proteomes" id="UP000294360"/>
    </source>
</evidence>
<evidence type="ECO:0000259" key="1">
    <source>
        <dbReference type="PROSITE" id="PS51186"/>
    </source>
</evidence>
<dbReference type="InterPro" id="IPR052523">
    <property type="entry name" value="Trichothecene_AcTrans"/>
</dbReference>
<dbReference type="Pfam" id="PF00583">
    <property type="entry name" value="Acetyltransf_1"/>
    <property type="match status" value="1"/>
</dbReference>
<dbReference type="PANTHER" id="PTHR42791">
    <property type="entry name" value="GNAT FAMILY ACETYLTRANSFERASE"/>
    <property type="match status" value="1"/>
</dbReference>
<reference evidence="2 3" key="1">
    <citation type="submission" date="2019-03" db="EMBL/GenBank/DDBJ databases">
        <authorList>
            <person name="Kox A.R. M."/>
        </authorList>
    </citation>
    <scope>NUCLEOTIDE SEQUENCE [LARGE SCALE GENOMIC DNA]</scope>
    <source>
        <strain evidence="2">MTUNDRAET4 annotated genome</strain>
    </source>
</reference>
<dbReference type="KEGG" id="mtun:MTUNDRAET4_0176"/>
<keyword evidence="2" id="KW-0808">Transferase</keyword>
<dbReference type="InterPro" id="IPR000182">
    <property type="entry name" value="GNAT_dom"/>
</dbReference>
<evidence type="ECO:0000313" key="2">
    <source>
        <dbReference type="EMBL" id="VFU07069.1"/>
    </source>
</evidence>
<dbReference type="Proteomes" id="UP000294360">
    <property type="component" value="Chromosome"/>
</dbReference>
<dbReference type="Gene3D" id="3.40.630.30">
    <property type="match status" value="1"/>
</dbReference>
<protein>
    <submittedName>
        <fullName evidence="2">Acetyltransferase</fullName>
    </submittedName>
</protein>
<dbReference type="InterPro" id="IPR016181">
    <property type="entry name" value="Acyl_CoA_acyltransferase"/>
</dbReference>
<feature type="domain" description="N-acetyltransferase" evidence="1">
    <location>
        <begin position="50"/>
        <end position="197"/>
    </location>
</feature>
<proteinExistence type="predicted"/>
<dbReference type="GO" id="GO:0016747">
    <property type="term" value="F:acyltransferase activity, transferring groups other than amino-acyl groups"/>
    <property type="evidence" value="ECO:0007669"/>
    <property type="project" value="InterPro"/>
</dbReference>
<gene>
    <name evidence="2" type="ORF">MTUNDRAET4_0176</name>
</gene>
<dbReference type="AlphaFoldDB" id="A0A4V6IM56"/>
<accession>A0A4V6IM56</accession>
<name>A0A4V6IM56_METTU</name>
<sequence>MGDLSVRQCTVADKGAVSAMLGAAFQEDPVMCFIFPDPEARRARLPGFFGVIYDGDGANGARLMTVNGEAATLWRAPGHGRLSLREKIQQAWPWVAASGSALGRALAYSGASDRHHPSEAHWYLHIAGCHPAAQRQGFGSAAIRAGLLRSDSDGVPAYLETATESNLPFYDSLGFNVIGEWKVRNGPLCWSMLRKPAR</sequence>